<protein>
    <submittedName>
        <fullName evidence="1">Capsular polysaccharide biosynthesis protein</fullName>
    </submittedName>
</protein>
<name>A0A193SE51_KLEPN</name>
<organism evidence="1">
    <name type="scientific">Klebsiella pneumoniae</name>
    <dbReference type="NCBI Taxonomy" id="573"/>
    <lineage>
        <taxon>Bacteria</taxon>
        <taxon>Pseudomonadati</taxon>
        <taxon>Pseudomonadota</taxon>
        <taxon>Gammaproteobacteria</taxon>
        <taxon>Enterobacterales</taxon>
        <taxon>Enterobacteriaceae</taxon>
        <taxon>Klebsiella/Raoultella group</taxon>
        <taxon>Klebsiella</taxon>
        <taxon>Klebsiella pneumoniae complex</taxon>
    </lineage>
</organism>
<dbReference type="EMBL" id="LT174574">
    <property type="protein sequence ID" value="CZQ24817.1"/>
    <property type="molecule type" value="Genomic_DNA"/>
</dbReference>
<reference evidence="1" key="2">
    <citation type="submission" date="2016-06" db="EMBL/GenBank/DDBJ databases">
        <title>Towards a vaccine: An investigation of Klebsiella pneumoniae surface antigens.</title>
        <authorList>
            <person name="Follador R."/>
            <person name="Heinz E."/>
            <person name="Wyres K.L."/>
            <person name="Ellington M.J."/>
            <person name="Kowarik M."/>
            <person name="Holt K.E."/>
            <person name="Thomson N.R."/>
        </authorList>
    </citation>
    <scope>NUCLEOTIDE SEQUENCE</scope>
    <source>
        <strain evidence="1">AKPRH129274</strain>
    </source>
</reference>
<dbReference type="AlphaFoldDB" id="A0A193SE51"/>
<accession>A0A193SE51</accession>
<gene>
    <name evidence="1" type="primary">wcpL</name>
</gene>
<evidence type="ECO:0000313" key="1">
    <source>
        <dbReference type="EMBL" id="CZQ24817.1"/>
    </source>
</evidence>
<sequence>MKLKEQVGFSINEKAIVLPCKKDYKPKSWGVGGVIDQDGKFIDSSGLYMNWISFGGKYDFNADDVKHENKNVIWFGFFYKHWGHFLLDFLSRMWYLLEQYNGEDIIYVSHDQTIDSNYILFFKLLGIDESKVRRITSSTSFNAVIIPDYSRTEDYYNENYLKIFEVISNKVLNDATQQEKNKFLGKSFYLSRSKFSDANKKEIGENGIEAAFNTAGFESISPEVLTLPQQLLLWNLSSKVACINGTLPLNFLFGSNSLNLIVLNKTNLVHRNLDDVLEIKKHKTVVFIDVFEPCFRWASKNIGDGPFVLKVTPSLQKYLGIKNTHQYGVRFYIKASLFVFSFKLKYFSVRIIKKIAKKTLNIIALFNIKKNNHE</sequence>
<reference evidence="1" key="1">
    <citation type="submission" date="2016-02" db="EMBL/GenBank/DDBJ databases">
        <authorList>
            <person name="Wen L."/>
            <person name="He K."/>
            <person name="Yang H."/>
        </authorList>
    </citation>
    <scope>NUCLEOTIDE SEQUENCE</scope>
    <source>
        <strain evidence="1">AKPRH129274</strain>
    </source>
</reference>
<proteinExistence type="predicted"/>